<evidence type="ECO:0008006" key="5">
    <source>
        <dbReference type="Google" id="ProtNLM"/>
    </source>
</evidence>
<feature type="region of interest" description="Disordered" evidence="1">
    <location>
        <begin position="23"/>
        <end position="56"/>
    </location>
</feature>
<protein>
    <recommendedName>
        <fullName evidence="5">DUF4738 domain-containing protein</fullName>
    </recommendedName>
</protein>
<reference evidence="3 4" key="1">
    <citation type="submission" date="2020-05" db="EMBL/GenBank/DDBJ databases">
        <title>Hymenobacter terrestris sp. nov. and Hymenobacter lapidiphilus sp. nov., isolated from regoliths in Antarctica.</title>
        <authorList>
            <person name="Sedlacek I."/>
            <person name="Pantucek R."/>
            <person name="Zeman M."/>
            <person name="Holochova P."/>
            <person name="Kralova S."/>
            <person name="Stankova E."/>
            <person name="Sedo O."/>
            <person name="Micenkova L."/>
            <person name="Svec P."/>
            <person name="Gupta V."/>
            <person name="Sood U."/>
            <person name="Korpole U.S."/>
            <person name="Lal R."/>
        </authorList>
    </citation>
    <scope>NUCLEOTIDE SEQUENCE [LARGE SCALE GENOMIC DNA]</scope>
    <source>
        <strain evidence="3 4">P5342</strain>
    </source>
</reference>
<feature type="chain" id="PRO_5031441288" description="DUF4738 domain-containing protein" evidence="2">
    <location>
        <begin position="24"/>
        <end position="190"/>
    </location>
</feature>
<feature type="signal peptide" evidence="2">
    <location>
        <begin position="1"/>
        <end position="23"/>
    </location>
</feature>
<name>A0A7Y7PS79_9BACT</name>
<keyword evidence="2" id="KW-0732">Signal</keyword>
<gene>
    <name evidence="3" type="ORF">HW554_16845</name>
</gene>
<evidence type="ECO:0000256" key="2">
    <source>
        <dbReference type="SAM" id="SignalP"/>
    </source>
</evidence>
<evidence type="ECO:0000313" key="4">
    <source>
        <dbReference type="Proteomes" id="UP000565521"/>
    </source>
</evidence>
<comment type="caution">
    <text evidence="3">The sequence shown here is derived from an EMBL/GenBank/DDBJ whole genome shotgun (WGS) entry which is preliminary data.</text>
</comment>
<dbReference type="RefSeq" id="WP_176909745.1">
    <property type="nucleotide sequence ID" value="NZ_JABKAU010000039.1"/>
</dbReference>
<sequence length="190" mass="20961">MKQAVLFLLVVLGCARCASPDPATSEAPAVPLPPAPSSSSTYWPVDPEIDQRDTLLPGPDRYRVRVVTTCLNDSAVLLSPVEGDTSPERLYAHNYHSKLVITRAGHPWANATLSKTLFRNHPVLQGFVPLPELALSRTAYLRRQRGEFVFYTRLGVPDSDIFVEAEVALNPATGLRVVQVMEQVNEPDEE</sequence>
<proteinExistence type="predicted"/>
<organism evidence="3 4">
    <name type="scientific">Hymenobacter lapidiphilus</name>
    <dbReference type="NCBI Taxonomy" id="2608003"/>
    <lineage>
        <taxon>Bacteria</taxon>
        <taxon>Pseudomonadati</taxon>
        <taxon>Bacteroidota</taxon>
        <taxon>Cytophagia</taxon>
        <taxon>Cytophagales</taxon>
        <taxon>Hymenobacteraceae</taxon>
        <taxon>Hymenobacter</taxon>
    </lineage>
</organism>
<evidence type="ECO:0000313" key="3">
    <source>
        <dbReference type="EMBL" id="NVO32884.1"/>
    </source>
</evidence>
<accession>A0A7Y7PS79</accession>
<keyword evidence="4" id="KW-1185">Reference proteome</keyword>
<dbReference type="AlphaFoldDB" id="A0A7Y7PS79"/>
<dbReference type="EMBL" id="JABKAU010000039">
    <property type="protein sequence ID" value="NVO32884.1"/>
    <property type="molecule type" value="Genomic_DNA"/>
</dbReference>
<dbReference type="Proteomes" id="UP000565521">
    <property type="component" value="Unassembled WGS sequence"/>
</dbReference>
<evidence type="ECO:0000256" key="1">
    <source>
        <dbReference type="SAM" id="MobiDB-lite"/>
    </source>
</evidence>